<name>A0A1I8EQ13_WUCBA</name>
<dbReference type="InterPro" id="IPR027417">
    <property type="entry name" value="P-loop_NTPase"/>
</dbReference>
<dbReference type="WBParaSite" id="maker-PairedContig_3998-snap-gene-0.28-mRNA-1">
    <property type="protein sequence ID" value="maker-PairedContig_3998-snap-gene-0.28-mRNA-1"/>
    <property type="gene ID" value="maker-PairedContig_3998-snap-gene-0.28"/>
</dbReference>
<reference evidence="2" key="1">
    <citation type="submission" date="2016-11" db="UniProtKB">
        <authorList>
            <consortium name="WormBaseParasite"/>
        </authorList>
    </citation>
    <scope>IDENTIFICATION</scope>
    <source>
        <strain evidence="2">pt0022</strain>
    </source>
</reference>
<accession>A0A1I8EQ13</accession>
<protein>
    <submittedName>
        <fullName evidence="2">Uncharacterized protein</fullName>
    </submittedName>
</protein>
<sequence>MKETLEFDEKIVYGTDGIFLHETFYDSVLTYYFVVIVDKSHERSVHRDVLLYLVKIPNFIILLHWKLIFTMQYFECREGFIQ</sequence>
<evidence type="ECO:0000313" key="2">
    <source>
        <dbReference type="WBParaSite" id="maker-PairedContig_3998-snap-gene-0.28-mRNA-1"/>
    </source>
</evidence>
<dbReference type="AlphaFoldDB" id="A0A1I8EQ13"/>
<keyword evidence="1" id="KW-1133">Transmembrane helix</keyword>
<evidence type="ECO:0000256" key="1">
    <source>
        <dbReference type="SAM" id="Phobius"/>
    </source>
</evidence>
<keyword evidence="1" id="KW-0472">Membrane</keyword>
<dbReference type="Gene3D" id="3.40.50.300">
    <property type="entry name" value="P-loop containing nucleotide triphosphate hydrolases"/>
    <property type="match status" value="1"/>
</dbReference>
<dbReference type="STRING" id="6293.A0A1I8EQ13"/>
<feature type="transmembrane region" description="Helical" evidence="1">
    <location>
        <begin position="49"/>
        <end position="68"/>
    </location>
</feature>
<keyword evidence="1" id="KW-0812">Transmembrane</keyword>
<organism evidence="2">
    <name type="scientific">Wuchereria bancrofti</name>
    <dbReference type="NCBI Taxonomy" id="6293"/>
    <lineage>
        <taxon>Eukaryota</taxon>
        <taxon>Metazoa</taxon>
        <taxon>Ecdysozoa</taxon>
        <taxon>Nematoda</taxon>
        <taxon>Chromadorea</taxon>
        <taxon>Rhabditida</taxon>
        <taxon>Spirurina</taxon>
        <taxon>Spiruromorpha</taxon>
        <taxon>Filarioidea</taxon>
        <taxon>Onchocercidae</taxon>
        <taxon>Wuchereria</taxon>
    </lineage>
</organism>
<proteinExistence type="predicted"/>